<name>A0A2T7P6C5_POMCA</name>
<dbReference type="Pfam" id="PF00095">
    <property type="entry name" value="WAP"/>
    <property type="match status" value="1"/>
</dbReference>
<protein>
    <recommendedName>
        <fullName evidence="1">WAP domain-containing protein</fullName>
    </recommendedName>
</protein>
<reference evidence="2 3" key="1">
    <citation type="submission" date="2018-04" db="EMBL/GenBank/DDBJ databases">
        <title>The genome of golden apple snail Pomacea canaliculata provides insight into stress tolerance and invasive adaptation.</title>
        <authorList>
            <person name="Liu C."/>
            <person name="Liu B."/>
            <person name="Ren Y."/>
            <person name="Zhang Y."/>
            <person name="Wang H."/>
            <person name="Li S."/>
            <person name="Jiang F."/>
            <person name="Yin L."/>
            <person name="Zhang G."/>
            <person name="Qian W."/>
            <person name="Fan W."/>
        </authorList>
    </citation>
    <scope>NUCLEOTIDE SEQUENCE [LARGE SCALE GENOMIC DNA]</scope>
    <source>
        <strain evidence="2">SZHN2017</strain>
        <tissue evidence="2">Muscle</tissue>
    </source>
</reference>
<comment type="caution">
    <text evidence="2">The sequence shown here is derived from an EMBL/GenBank/DDBJ whole genome shotgun (WGS) entry which is preliminary data.</text>
</comment>
<gene>
    <name evidence="2" type="ORF">C0Q70_11572</name>
</gene>
<sequence length="304" mass="32962">MFILLLCVLGLAKGSEPPLCHFKNKTCPSGTICRLYNDLTTAIISTKCLTLYLPNNRYHHYIMITTSTISTSTGCVCVTEFGFCPDPLWGEQQGGGKAQCQRLCEEDTECPGLQRCCTDLYGCGRQCRDPLPEYTCDTKKCEEGQSCIMERTKCSGENCLVATCVNATCSPPCDKDLNCEMDVSPTCTTGRCPLISRCLPKQPVCMPMCDDGYSCILTQPPGCASPPCPKVPRCRPQCDPHPGGINESSCGVFDVCTPNPAPGQKLCSKSSVCCRTICGYRCTPLPRKGSLTSCCDTSATLRIH</sequence>
<dbReference type="InterPro" id="IPR008197">
    <property type="entry name" value="WAP_dom"/>
</dbReference>
<organism evidence="2 3">
    <name type="scientific">Pomacea canaliculata</name>
    <name type="common">Golden apple snail</name>
    <dbReference type="NCBI Taxonomy" id="400727"/>
    <lineage>
        <taxon>Eukaryota</taxon>
        <taxon>Metazoa</taxon>
        <taxon>Spiralia</taxon>
        <taxon>Lophotrochozoa</taxon>
        <taxon>Mollusca</taxon>
        <taxon>Gastropoda</taxon>
        <taxon>Caenogastropoda</taxon>
        <taxon>Architaenioglossa</taxon>
        <taxon>Ampullarioidea</taxon>
        <taxon>Ampullariidae</taxon>
        <taxon>Pomacea</taxon>
    </lineage>
</organism>
<dbReference type="Gene3D" id="4.10.75.10">
    <property type="entry name" value="Elafin-like"/>
    <property type="match status" value="1"/>
</dbReference>
<feature type="domain" description="WAP" evidence="1">
    <location>
        <begin position="77"/>
        <end position="131"/>
    </location>
</feature>
<accession>A0A2T7P6C5</accession>
<dbReference type="InterPro" id="IPR036645">
    <property type="entry name" value="Elafin-like_sf"/>
</dbReference>
<dbReference type="OrthoDB" id="4473401at2759"/>
<proteinExistence type="predicted"/>
<evidence type="ECO:0000313" key="3">
    <source>
        <dbReference type="Proteomes" id="UP000245119"/>
    </source>
</evidence>
<dbReference type="AlphaFoldDB" id="A0A2T7P6C5"/>
<dbReference type="GO" id="GO:0030414">
    <property type="term" value="F:peptidase inhibitor activity"/>
    <property type="evidence" value="ECO:0007669"/>
    <property type="project" value="InterPro"/>
</dbReference>
<dbReference type="SUPFAM" id="SSF57256">
    <property type="entry name" value="Elafin-like"/>
    <property type="match status" value="1"/>
</dbReference>
<keyword evidence="3" id="KW-1185">Reference proteome</keyword>
<dbReference type="Proteomes" id="UP000245119">
    <property type="component" value="Linkage Group LG6"/>
</dbReference>
<evidence type="ECO:0000313" key="2">
    <source>
        <dbReference type="EMBL" id="PVD28975.1"/>
    </source>
</evidence>
<evidence type="ECO:0000259" key="1">
    <source>
        <dbReference type="PROSITE" id="PS51390"/>
    </source>
</evidence>
<dbReference type="PROSITE" id="PS51390">
    <property type="entry name" value="WAP"/>
    <property type="match status" value="1"/>
</dbReference>
<dbReference type="EMBL" id="PZQS01000006">
    <property type="protein sequence ID" value="PVD28975.1"/>
    <property type="molecule type" value="Genomic_DNA"/>
</dbReference>
<dbReference type="GO" id="GO:0005576">
    <property type="term" value="C:extracellular region"/>
    <property type="evidence" value="ECO:0007669"/>
    <property type="project" value="InterPro"/>
</dbReference>